<protein>
    <recommendedName>
        <fullName evidence="1">SPOR domain-containing protein</fullName>
    </recommendedName>
</protein>
<name>A0A0W0Z9V4_LEGSP</name>
<dbReference type="EMBL" id="LNYX01000005">
    <property type="protein sequence ID" value="KTD65694.1"/>
    <property type="molecule type" value="Genomic_DNA"/>
</dbReference>
<gene>
    <name evidence="2" type="ORF">Lspi_0406</name>
</gene>
<dbReference type="GO" id="GO:0042834">
    <property type="term" value="F:peptidoglycan binding"/>
    <property type="evidence" value="ECO:0007669"/>
    <property type="project" value="InterPro"/>
</dbReference>
<reference evidence="2 3" key="1">
    <citation type="submission" date="2015-11" db="EMBL/GenBank/DDBJ databases">
        <title>Genomic analysis of 38 Legionella species identifies large and diverse effector repertoires.</title>
        <authorList>
            <person name="Burstein D."/>
            <person name="Amaro F."/>
            <person name="Zusman T."/>
            <person name="Lifshitz Z."/>
            <person name="Cohen O."/>
            <person name="Gilbert J.A."/>
            <person name="Pupko T."/>
            <person name="Shuman H.A."/>
            <person name="Segal G."/>
        </authorList>
    </citation>
    <scope>NUCLEOTIDE SEQUENCE [LARGE SCALE GENOMIC DNA]</scope>
    <source>
        <strain evidence="2 3">Mt.St.Helens-9</strain>
    </source>
</reference>
<dbReference type="Gene3D" id="3.30.70.1070">
    <property type="entry name" value="Sporulation related repeat"/>
    <property type="match status" value="1"/>
</dbReference>
<accession>A0A0W0Z9V4</accession>
<evidence type="ECO:0000313" key="3">
    <source>
        <dbReference type="Proteomes" id="UP000054877"/>
    </source>
</evidence>
<dbReference type="PATRIC" id="fig|452.5.peg.443"/>
<proteinExistence type="predicted"/>
<organism evidence="2 3">
    <name type="scientific">Legionella spiritensis</name>
    <dbReference type="NCBI Taxonomy" id="452"/>
    <lineage>
        <taxon>Bacteria</taxon>
        <taxon>Pseudomonadati</taxon>
        <taxon>Pseudomonadota</taxon>
        <taxon>Gammaproteobacteria</taxon>
        <taxon>Legionellales</taxon>
        <taxon>Legionellaceae</taxon>
        <taxon>Legionella</taxon>
    </lineage>
</organism>
<dbReference type="InterPro" id="IPR036680">
    <property type="entry name" value="SPOR-like_sf"/>
</dbReference>
<dbReference type="Proteomes" id="UP000054877">
    <property type="component" value="Unassembled WGS sequence"/>
</dbReference>
<dbReference type="Pfam" id="PF05036">
    <property type="entry name" value="SPOR"/>
    <property type="match status" value="1"/>
</dbReference>
<dbReference type="PROSITE" id="PS51724">
    <property type="entry name" value="SPOR"/>
    <property type="match status" value="1"/>
</dbReference>
<keyword evidence="3" id="KW-1185">Reference proteome</keyword>
<dbReference type="InterPro" id="IPR007730">
    <property type="entry name" value="SPOR-like_dom"/>
</dbReference>
<dbReference type="AlphaFoldDB" id="A0A0W0Z9V4"/>
<evidence type="ECO:0000259" key="1">
    <source>
        <dbReference type="PROSITE" id="PS51724"/>
    </source>
</evidence>
<comment type="caution">
    <text evidence="2">The sequence shown here is derived from an EMBL/GenBank/DDBJ whole genome shotgun (WGS) entry which is preliminary data.</text>
</comment>
<sequence length="232" mass="26278">MFSLRFTEIFEETVLNKENFFSRKLKFFQEMQLSEYKEEILSGRLRIKGVSCMNRLRWMAIALCAGGLSSCAMNNSMPGYSGYTAYSYEDVDYIPQAYYDGNFGYEGYQQQYQSGRQVTVPNSYHVGAYHSPVKSKDQDRNWVSGQNPGGYTIEIANGKASQVAKKLMGAPKNNHTAQIKYQRNGGSYYKGLYGSFNSYEEAQKALNALPPDIKQGSGIRNWGNVQNSMNSY</sequence>
<feature type="domain" description="SPOR" evidence="1">
    <location>
        <begin position="145"/>
        <end position="222"/>
    </location>
</feature>
<evidence type="ECO:0000313" key="2">
    <source>
        <dbReference type="EMBL" id="KTD65694.1"/>
    </source>
</evidence>